<dbReference type="PATRIC" id="fig|797473.3.peg.941"/>
<dbReference type="InterPro" id="IPR051679">
    <property type="entry name" value="DASS-Related_Transporters"/>
</dbReference>
<keyword evidence="3 6" id="KW-0812">Transmembrane</keyword>
<dbReference type="Pfam" id="PF03606">
    <property type="entry name" value="DcuC"/>
    <property type="match status" value="1"/>
</dbReference>
<reference evidence="7 8" key="1">
    <citation type="submission" date="2011-08" db="EMBL/GenBank/DDBJ databases">
        <authorList>
            <person name="Weinstock G."/>
            <person name="Sodergren E."/>
            <person name="Clifton S."/>
            <person name="Fulton L."/>
            <person name="Fulton B."/>
            <person name="Courtney L."/>
            <person name="Fronick C."/>
            <person name="Harrison M."/>
            <person name="Strong C."/>
            <person name="Farmer C."/>
            <person name="Delahaunty K."/>
            <person name="Markovic C."/>
            <person name="Hall O."/>
            <person name="Minx P."/>
            <person name="Tomlinson C."/>
            <person name="Mitreva M."/>
            <person name="Hou S."/>
            <person name="Chen J."/>
            <person name="Wollam A."/>
            <person name="Pepin K.H."/>
            <person name="Johnson M."/>
            <person name="Bhonagiri V."/>
            <person name="Zhang X."/>
            <person name="Suruliraj S."/>
            <person name="Warren W."/>
            <person name="Chinwalla A."/>
            <person name="Mardis E.R."/>
            <person name="Wilson R.K."/>
        </authorList>
    </citation>
    <scope>NUCLEOTIDE SEQUENCE [LARGE SCALE GENOMIC DNA]</scope>
    <source>
        <strain evidence="7 8">F0432</strain>
    </source>
</reference>
<evidence type="ECO:0000256" key="6">
    <source>
        <dbReference type="SAM" id="Phobius"/>
    </source>
</evidence>
<evidence type="ECO:0000256" key="1">
    <source>
        <dbReference type="ARBA" id="ARBA00004651"/>
    </source>
</evidence>
<name>G9ZEJ2_9GAMM</name>
<dbReference type="AlphaFoldDB" id="G9ZEJ2"/>
<dbReference type="PANTHER" id="PTHR43652:SF6">
    <property type="entry name" value="ARGININE REPRESSOR"/>
    <property type="match status" value="1"/>
</dbReference>
<protein>
    <submittedName>
        <fullName evidence="7">C4-dicarboxylate anaerobic carrier</fullName>
    </submittedName>
</protein>
<dbReference type="GO" id="GO:0005886">
    <property type="term" value="C:plasma membrane"/>
    <property type="evidence" value="ECO:0007669"/>
    <property type="project" value="UniProtKB-SubCell"/>
</dbReference>
<evidence type="ECO:0000256" key="2">
    <source>
        <dbReference type="ARBA" id="ARBA00022475"/>
    </source>
</evidence>
<evidence type="ECO:0000256" key="3">
    <source>
        <dbReference type="ARBA" id="ARBA00022692"/>
    </source>
</evidence>
<sequence length="536" mass="58468">METAKKKFVFPSAFTILFVILIIAVGLTWIVPSGSYSKLTYDGINNQFVVKTYQQDDKTYPATKETLDQLNIKIDLNNFTEGTIKKPIAIPGTYQRVQQNPKGIGDIAESMIHGTIEAADIMVFIFTLGGMIGVINKTGAFNSGLMALARRTKGNEFMIVFSVSVLMVIGGTTCGIEEEAVAFYPILVPVFLALGYDAIICVGAIFLASSMGTAFSTINPFSVVIASNAAGIPFTEGIGFRAVGLVLGAACVIYYLYWYARKIKANPAFSYTYEDRESFREQYMKGFDPNAVVEFTVRRKLILALFCIAFPIMVWGVMAGGWWFPQMAASFLTITIIIMFISGLKEKEIVDSFTHGASELVGVSLIIGLARGVTGAGTGHDFRHDSGLYLTTGQRYAAQPVYPRPARGLHLPRPGCAFFLRPRRACHADYGAARRRSRHPALHRGFRLQLGAVCHALPRTDGAGAGYAANAQYPLQQVGEIRHADDWRAAGDRRNAPDHPGVNVQSLTAATGRHSGGLFFINAVSLPDNAHHPRIT</sequence>
<dbReference type="STRING" id="797473.HMPREF9080_01177"/>
<feature type="transmembrane region" description="Helical" evidence="6">
    <location>
        <begin position="238"/>
        <end position="257"/>
    </location>
</feature>
<evidence type="ECO:0000313" key="7">
    <source>
        <dbReference type="EMBL" id="EHM54585.1"/>
    </source>
</evidence>
<evidence type="ECO:0000256" key="4">
    <source>
        <dbReference type="ARBA" id="ARBA00022989"/>
    </source>
</evidence>
<dbReference type="EMBL" id="AGCM01000067">
    <property type="protein sequence ID" value="EHM54585.1"/>
    <property type="molecule type" value="Genomic_DNA"/>
</dbReference>
<dbReference type="HOGENOM" id="CLU_507804_0_0_6"/>
<accession>G9ZEJ2</accession>
<gene>
    <name evidence="7" type="ORF">HMPREF9080_01177</name>
</gene>
<proteinExistence type="predicted"/>
<feature type="transmembrane region" description="Helical" evidence="6">
    <location>
        <begin position="214"/>
        <end position="232"/>
    </location>
</feature>
<feature type="transmembrane region" description="Helical" evidence="6">
    <location>
        <begin position="118"/>
        <end position="136"/>
    </location>
</feature>
<feature type="transmembrane region" description="Helical" evidence="6">
    <location>
        <begin position="324"/>
        <end position="344"/>
    </location>
</feature>
<feature type="transmembrane region" description="Helical" evidence="6">
    <location>
        <begin position="301"/>
        <end position="318"/>
    </location>
</feature>
<feature type="transmembrane region" description="Helical" evidence="6">
    <location>
        <begin position="182"/>
        <end position="207"/>
    </location>
</feature>
<keyword evidence="4 6" id="KW-1133">Transmembrane helix</keyword>
<feature type="transmembrane region" description="Helical" evidence="6">
    <location>
        <begin position="12"/>
        <end position="31"/>
    </location>
</feature>
<organism evidence="7 8">
    <name type="scientific">Cardiobacterium valvarum F0432</name>
    <dbReference type="NCBI Taxonomy" id="797473"/>
    <lineage>
        <taxon>Bacteria</taxon>
        <taxon>Pseudomonadati</taxon>
        <taxon>Pseudomonadota</taxon>
        <taxon>Gammaproteobacteria</taxon>
        <taxon>Cardiobacteriales</taxon>
        <taxon>Cardiobacteriaceae</taxon>
        <taxon>Cardiobacterium</taxon>
    </lineage>
</organism>
<feature type="transmembrane region" description="Helical" evidence="6">
    <location>
        <begin position="157"/>
        <end position="176"/>
    </location>
</feature>
<keyword evidence="5 6" id="KW-0472">Membrane</keyword>
<dbReference type="Proteomes" id="UP000004750">
    <property type="component" value="Unassembled WGS sequence"/>
</dbReference>
<comment type="subcellular location">
    <subcellularLocation>
        <location evidence="1">Cell membrane</location>
        <topology evidence="1">Multi-pass membrane protein</topology>
    </subcellularLocation>
</comment>
<evidence type="ECO:0000313" key="8">
    <source>
        <dbReference type="Proteomes" id="UP000004750"/>
    </source>
</evidence>
<keyword evidence="2" id="KW-1003">Cell membrane</keyword>
<comment type="caution">
    <text evidence="7">The sequence shown here is derived from an EMBL/GenBank/DDBJ whole genome shotgun (WGS) entry which is preliminary data.</text>
</comment>
<dbReference type="InterPro" id="IPR018385">
    <property type="entry name" value="C4_dicarb_anaerob_car-like"/>
</dbReference>
<evidence type="ECO:0000256" key="5">
    <source>
        <dbReference type="ARBA" id="ARBA00023136"/>
    </source>
</evidence>
<dbReference type="PANTHER" id="PTHR43652">
    <property type="entry name" value="BASIC AMINO ACID ANTIPORTER YFCC-RELATED"/>
    <property type="match status" value="1"/>
</dbReference>